<dbReference type="InterPro" id="IPR009006">
    <property type="entry name" value="Ala_racemase/Decarboxylase_C"/>
</dbReference>
<dbReference type="NCBIfam" id="TIGR01048">
    <property type="entry name" value="lysA"/>
    <property type="match status" value="1"/>
</dbReference>
<evidence type="ECO:0000256" key="5">
    <source>
        <dbReference type="HAMAP-Rule" id="MF_02120"/>
    </source>
</evidence>
<feature type="binding site" evidence="5">
    <location>
        <position position="334"/>
    </location>
    <ligand>
        <name>substrate</name>
    </ligand>
</feature>
<comment type="catalytic activity">
    <reaction evidence="5 8">
        <text>meso-2,6-diaminopimelate + H(+) = L-lysine + CO2</text>
        <dbReference type="Rhea" id="RHEA:15101"/>
        <dbReference type="ChEBI" id="CHEBI:15378"/>
        <dbReference type="ChEBI" id="CHEBI:16526"/>
        <dbReference type="ChEBI" id="CHEBI:32551"/>
        <dbReference type="ChEBI" id="CHEBI:57791"/>
        <dbReference type="EC" id="4.1.1.20"/>
    </reaction>
</comment>
<comment type="subunit">
    <text evidence="5">Homodimer.</text>
</comment>
<evidence type="ECO:0000313" key="10">
    <source>
        <dbReference type="EMBL" id="RFT05773.1"/>
    </source>
</evidence>
<dbReference type="InterPro" id="IPR002986">
    <property type="entry name" value="DAP_deCOOHase_LysA"/>
</dbReference>
<feature type="binding site" evidence="5">
    <location>
        <position position="390"/>
    </location>
    <ligand>
        <name>pyridoxal 5'-phosphate</name>
        <dbReference type="ChEBI" id="CHEBI:597326"/>
    </ligand>
</feature>
<evidence type="ECO:0000256" key="7">
    <source>
        <dbReference type="PIRSR" id="PIRSR600183-50"/>
    </source>
</evidence>
<dbReference type="Gene3D" id="2.40.37.10">
    <property type="entry name" value="Lyase, Ornithine Decarboxylase, Chain A, domain 1"/>
    <property type="match status" value="1"/>
</dbReference>
<dbReference type="InterPro" id="IPR029066">
    <property type="entry name" value="PLP-binding_barrel"/>
</dbReference>
<evidence type="ECO:0000256" key="2">
    <source>
        <dbReference type="ARBA" id="ARBA00022793"/>
    </source>
</evidence>
<dbReference type="FunFam" id="3.20.20.10:FF:000003">
    <property type="entry name" value="Diaminopimelate decarboxylase"/>
    <property type="match status" value="1"/>
</dbReference>
<dbReference type="Pfam" id="PF02784">
    <property type="entry name" value="Orn_Arg_deC_N"/>
    <property type="match status" value="1"/>
</dbReference>
<keyword evidence="11" id="KW-1185">Reference proteome</keyword>
<dbReference type="GO" id="GO:0008836">
    <property type="term" value="F:diaminopimelate decarboxylase activity"/>
    <property type="evidence" value="ECO:0007669"/>
    <property type="project" value="UniProtKB-UniRule"/>
</dbReference>
<dbReference type="SUPFAM" id="SSF50621">
    <property type="entry name" value="Alanine racemase C-terminal domain-like"/>
    <property type="match status" value="1"/>
</dbReference>
<protein>
    <recommendedName>
        <fullName evidence="5 6">Diaminopimelate decarboxylase</fullName>
        <shortName evidence="5">DAP decarboxylase</shortName>
        <shortName evidence="5">DAPDC</shortName>
        <ecNumber evidence="5 6">4.1.1.20</ecNumber>
    </recommendedName>
</protein>
<evidence type="ECO:0000256" key="4">
    <source>
        <dbReference type="ARBA" id="ARBA00023239"/>
    </source>
</evidence>
<evidence type="ECO:0000256" key="6">
    <source>
        <dbReference type="NCBIfam" id="TIGR01048"/>
    </source>
</evidence>
<gene>
    <name evidence="5 10" type="primary">lysA</name>
    <name evidence="10" type="ORF">DV520_10885</name>
</gene>
<dbReference type="HAMAP" id="MF_02120">
    <property type="entry name" value="LysA"/>
    <property type="match status" value="1"/>
</dbReference>
<reference evidence="10 11" key="1">
    <citation type="submission" date="2018-07" db="EMBL/GenBank/DDBJ databases">
        <title>GABA Modulating Bacteria of the Human Gut Microbiota.</title>
        <authorList>
            <person name="Strandwitz P."/>
            <person name="Kim K.H."/>
            <person name="Terekhova D."/>
            <person name="Liu J.K."/>
            <person name="Sharma A."/>
            <person name="Levering J."/>
            <person name="Mcdonald D."/>
            <person name="Dietrich D."/>
            <person name="Ramadhar T.R."/>
            <person name="Lekbua A."/>
            <person name="Mroue N."/>
            <person name="Liston C."/>
            <person name="Stewart E.J."/>
            <person name="Dubin M.J."/>
            <person name="Zengler K."/>
            <person name="Knight R."/>
            <person name="Gilbert J.A."/>
            <person name="Clardy J."/>
            <person name="Lewis K."/>
        </authorList>
    </citation>
    <scope>NUCLEOTIDE SEQUENCE [LARGE SCALE GENOMIC DNA]</scope>
    <source>
        <strain evidence="10 11">KLE1738</strain>
    </source>
</reference>
<comment type="cofactor">
    <cofactor evidence="1 5 7 8">
        <name>pyridoxal 5'-phosphate</name>
        <dbReference type="ChEBI" id="CHEBI:597326"/>
    </cofactor>
</comment>
<dbReference type="EMBL" id="QQRQ01000029">
    <property type="protein sequence ID" value="RFT05773.1"/>
    <property type="molecule type" value="Genomic_DNA"/>
</dbReference>
<comment type="caution">
    <text evidence="10">The sequence shown here is derived from an EMBL/GenBank/DDBJ whole genome shotgun (WGS) entry which is preliminary data.</text>
</comment>
<dbReference type="Gene3D" id="3.20.20.10">
    <property type="entry name" value="Alanine racemase"/>
    <property type="match status" value="1"/>
</dbReference>
<evidence type="ECO:0000313" key="11">
    <source>
        <dbReference type="Proteomes" id="UP000260649"/>
    </source>
</evidence>
<dbReference type="UniPathway" id="UPA00034">
    <property type="reaction ID" value="UER00027"/>
</dbReference>
<dbReference type="OrthoDB" id="9802241at2"/>
<dbReference type="AlphaFoldDB" id="A0A3E2B152"/>
<feature type="binding site" evidence="5">
    <location>
        <position position="390"/>
    </location>
    <ligand>
        <name>substrate</name>
    </ligand>
</feature>
<keyword evidence="5 8" id="KW-0457">Lysine biosynthesis</keyword>
<accession>A0A3E2B152</accession>
<comment type="similarity">
    <text evidence="5">Belongs to the Orn/Lys/Arg decarboxylase class-II family. LysA subfamily.</text>
</comment>
<dbReference type="GO" id="GO:0030170">
    <property type="term" value="F:pyridoxal phosphate binding"/>
    <property type="evidence" value="ECO:0007669"/>
    <property type="project" value="UniProtKB-UniRule"/>
</dbReference>
<dbReference type="EC" id="4.1.1.20" evidence="5 6"/>
<comment type="function">
    <text evidence="5">Specifically catalyzes the decarboxylation of meso-diaminopimelate (meso-DAP) to L-lysine.</text>
</comment>
<keyword evidence="4 5" id="KW-0456">Lyase</keyword>
<evidence type="ECO:0000259" key="9">
    <source>
        <dbReference type="Pfam" id="PF02784"/>
    </source>
</evidence>
<dbReference type="CDD" id="cd06828">
    <property type="entry name" value="PLPDE_III_DapDC"/>
    <property type="match status" value="1"/>
</dbReference>
<keyword evidence="2 5" id="KW-0210">Decarboxylase</keyword>
<feature type="active site" description="Proton donor" evidence="7">
    <location>
        <position position="361"/>
    </location>
</feature>
<evidence type="ECO:0000256" key="1">
    <source>
        <dbReference type="ARBA" id="ARBA00001933"/>
    </source>
</evidence>
<evidence type="ECO:0000256" key="8">
    <source>
        <dbReference type="RuleBase" id="RU003738"/>
    </source>
</evidence>
<dbReference type="SUPFAM" id="SSF51419">
    <property type="entry name" value="PLP-binding barrel"/>
    <property type="match status" value="1"/>
</dbReference>
<keyword evidence="3 5" id="KW-0663">Pyridoxal phosphate</keyword>
<keyword evidence="5" id="KW-0028">Amino-acid biosynthesis</keyword>
<evidence type="ECO:0000256" key="3">
    <source>
        <dbReference type="ARBA" id="ARBA00022898"/>
    </source>
</evidence>
<feature type="binding site" evidence="5">
    <location>
        <position position="293"/>
    </location>
    <ligand>
        <name>substrate</name>
    </ligand>
</feature>
<dbReference type="InterPro" id="IPR022644">
    <property type="entry name" value="De-COase2_N"/>
</dbReference>
<feature type="modified residue" description="N6-(pyridoxal phosphate)lysine" evidence="5 7">
    <location>
        <position position="66"/>
    </location>
</feature>
<sequence length="431" mass="46847">MLYDNLGVNDQGHLTVGGLDTVALAEEFGAPLYVLDEDQVRANCRTYRQAMAEWMPGGSLPLFAGKALCFKGLYPVLEEEGMGADVVSPGEIYTALAGGFPAEKLYFHGNNKTDEDIAYALDCGVGCFIVDNHQELERLEQAAGARSHRQRVLLRVTPGIDPHTLQAINTGRIDCQFGVPIETGQAAQFVADALSRPHLQVEGFHSHIGSQIFEAAPFCDAVDILLDFAHAMRQAHGFVARTLNLGGGFGVRYRESDPTVDIPGNIRALADHLRRGCETKGYPMPRVLLEPGRSIVANAGLTLYRVGGVKTIAGYRSYVTVNGGMTDNPRYALYQAPYTVLPASRMGETRDFLCTVAGRCCESGDLIQEKVSLPQPARDDLLAVLTTGAYNFTMASNYNRLCRPALVMVRGGKARLAVRRQTFADLVACDL</sequence>
<dbReference type="GO" id="GO:0009089">
    <property type="term" value="P:lysine biosynthetic process via diaminopimelate"/>
    <property type="evidence" value="ECO:0007669"/>
    <property type="project" value="UniProtKB-UniRule"/>
</dbReference>
<dbReference type="PRINTS" id="PR01179">
    <property type="entry name" value="ODADCRBXLASE"/>
</dbReference>
<dbReference type="PANTHER" id="PTHR43727:SF2">
    <property type="entry name" value="GROUP IV DECARBOXYLASE"/>
    <property type="match status" value="1"/>
</dbReference>
<feature type="domain" description="Orn/DAP/Arg decarboxylase 2 N-terminal" evidence="9">
    <location>
        <begin position="38"/>
        <end position="297"/>
    </location>
</feature>
<comment type="pathway">
    <text evidence="5 8">Amino-acid biosynthesis; L-lysine biosynthesis via DAP pathway; L-lysine from DL-2,6-diaminopimelate: step 1/1.</text>
</comment>
<feature type="binding site" evidence="5">
    <location>
        <position position="248"/>
    </location>
    <ligand>
        <name>pyridoxal 5'-phosphate</name>
        <dbReference type="ChEBI" id="CHEBI:597326"/>
    </ligand>
</feature>
<feature type="binding site" evidence="5">
    <location>
        <position position="362"/>
    </location>
    <ligand>
        <name>substrate</name>
    </ligand>
</feature>
<name>A0A3E2B152_9FIRM</name>
<organism evidence="10 11">
    <name type="scientific">Evtepia gabavorous</name>
    <dbReference type="NCBI Taxonomy" id="2211183"/>
    <lineage>
        <taxon>Bacteria</taxon>
        <taxon>Bacillati</taxon>
        <taxon>Bacillota</taxon>
        <taxon>Clostridia</taxon>
        <taxon>Eubacteriales</taxon>
        <taxon>Evtepia</taxon>
    </lineage>
</organism>
<dbReference type="PRINTS" id="PR01181">
    <property type="entry name" value="DAPDCRBXLASE"/>
</dbReference>
<dbReference type="InterPro" id="IPR000183">
    <property type="entry name" value="Orn/DAP/Arg_de-COase"/>
</dbReference>
<feature type="binding site" evidence="5">
    <location>
        <position position="330"/>
    </location>
    <ligand>
        <name>substrate</name>
    </ligand>
</feature>
<proteinExistence type="inferred from homology"/>
<feature type="binding site" evidence="5">
    <location>
        <begin position="290"/>
        <end position="293"/>
    </location>
    <ligand>
        <name>pyridoxal 5'-phosphate</name>
        <dbReference type="ChEBI" id="CHEBI:597326"/>
    </ligand>
</feature>
<dbReference type="PANTHER" id="PTHR43727">
    <property type="entry name" value="DIAMINOPIMELATE DECARBOXYLASE"/>
    <property type="match status" value="1"/>
</dbReference>
<dbReference type="Proteomes" id="UP000260649">
    <property type="component" value="Unassembled WGS sequence"/>
</dbReference>